<comment type="caution">
    <text evidence="3">The sequence shown here is derived from an EMBL/GenBank/DDBJ whole genome shotgun (WGS) entry which is preliminary data.</text>
</comment>
<feature type="chain" id="PRO_5038085347" evidence="2">
    <location>
        <begin position="28"/>
        <end position="362"/>
    </location>
</feature>
<evidence type="ECO:0000313" key="4">
    <source>
        <dbReference type="Proteomes" id="UP000741360"/>
    </source>
</evidence>
<dbReference type="EMBL" id="JACPSX010000219">
    <property type="protein sequence ID" value="MBI3015673.1"/>
    <property type="molecule type" value="Genomic_DNA"/>
</dbReference>
<protein>
    <submittedName>
        <fullName evidence="3">Extracellular solute-binding protein</fullName>
    </submittedName>
</protein>
<gene>
    <name evidence="3" type="ORF">HYY65_11590</name>
</gene>
<reference evidence="3" key="1">
    <citation type="submission" date="2020-07" db="EMBL/GenBank/DDBJ databases">
        <title>Huge and variable diversity of episymbiotic CPR bacteria and DPANN archaea in groundwater ecosystems.</title>
        <authorList>
            <person name="He C.Y."/>
            <person name="Keren R."/>
            <person name="Whittaker M."/>
            <person name="Farag I.F."/>
            <person name="Doudna J."/>
            <person name="Cate J.H.D."/>
            <person name="Banfield J.F."/>
        </authorList>
    </citation>
    <scope>NUCLEOTIDE SEQUENCE</scope>
    <source>
        <strain evidence="3">NC_groundwater_717_Ag_S-0.2um_59_8</strain>
    </source>
</reference>
<dbReference type="AlphaFoldDB" id="A0A932GQT7"/>
<evidence type="ECO:0000313" key="3">
    <source>
        <dbReference type="EMBL" id="MBI3015673.1"/>
    </source>
</evidence>
<dbReference type="Pfam" id="PF13416">
    <property type="entry name" value="SBP_bac_8"/>
    <property type="match status" value="1"/>
</dbReference>
<keyword evidence="1 2" id="KW-0732">Signal</keyword>
<feature type="signal peptide" evidence="2">
    <location>
        <begin position="1"/>
        <end position="27"/>
    </location>
</feature>
<evidence type="ECO:0000256" key="2">
    <source>
        <dbReference type="SAM" id="SignalP"/>
    </source>
</evidence>
<dbReference type="SUPFAM" id="SSF53850">
    <property type="entry name" value="Periplasmic binding protein-like II"/>
    <property type="match status" value="1"/>
</dbReference>
<evidence type="ECO:0000256" key="1">
    <source>
        <dbReference type="ARBA" id="ARBA00022729"/>
    </source>
</evidence>
<dbReference type="PANTHER" id="PTHR30006">
    <property type="entry name" value="THIAMINE-BINDING PERIPLASMIC PROTEIN-RELATED"/>
    <property type="match status" value="1"/>
</dbReference>
<accession>A0A932GQT7</accession>
<proteinExistence type="predicted"/>
<sequence length="362" mass="40841">MKWKRNGGALAVAAAFLAVLACGVVKAQTSADEAEFAVPESWVQGAKKERKVVFYGSDRPLEIREVVRVFNRRYPFVKVEYLEASTEVRRDKVLFAAKRGEAITDLISSLGNLEDYIKAGVLMDLRDLPIWKRYPADLKQDHFIGFVIKYWSVAYNRDLVSERDLPKTWEDLLDPKWKGVIGVTRTANAVIFPQLWTAWGAEKTTDYMRKLFSANAQFRSEGTNAALKLTAAGELKFVIPAMEKETFKNEQKGVPVSWVALDPLLAAADMIVILRSTPHPNAAKVFLNWLLSKEGQRAYSKATAIAPAHPELRGELIAYPEKIREKIKSGKVIVRTMDMVEKLLTRNSPLEKVWIEVTMKGL</sequence>
<dbReference type="Proteomes" id="UP000741360">
    <property type="component" value="Unassembled WGS sequence"/>
</dbReference>
<dbReference type="InterPro" id="IPR006059">
    <property type="entry name" value="SBP"/>
</dbReference>
<dbReference type="PROSITE" id="PS51257">
    <property type="entry name" value="PROKAR_LIPOPROTEIN"/>
    <property type="match status" value="1"/>
</dbReference>
<organism evidence="3 4">
    <name type="scientific">Tectimicrobiota bacterium</name>
    <dbReference type="NCBI Taxonomy" id="2528274"/>
    <lineage>
        <taxon>Bacteria</taxon>
        <taxon>Pseudomonadati</taxon>
        <taxon>Nitrospinota/Tectimicrobiota group</taxon>
        <taxon>Candidatus Tectimicrobiota</taxon>
    </lineage>
</organism>
<dbReference type="Gene3D" id="3.40.190.10">
    <property type="entry name" value="Periplasmic binding protein-like II"/>
    <property type="match status" value="2"/>
</dbReference>
<name>A0A932GQT7_UNCTE</name>